<comment type="caution">
    <text evidence="2">The sequence shown here is derived from an EMBL/GenBank/DDBJ whole genome shotgun (WGS) entry which is preliminary data.</text>
</comment>
<dbReference type="Proteomes" id="UP000015347">
    <property type="component" value="Unassembled WGS sequence"/>
</dbReference>
<gene>
    <name evidence="2" type="ORF">Salmuc_01810</name>
</gene>
<name>S9S1F6_9RHOB</name>
<dbReference type="RefSeq" id="WP_020038229.1">
    <property type="nucleotide sequence ID" value="NZ_KE557274.1"/>
</dbReference>
<feature type="region of interest" description="Disordered" evidence="1">
    <location>
        <begin position="242"/>
        <end position="272"/>
    </location>
</feature>
<dbReference type="HOGENOM" id="CLU_1022671_0_0_5"/>
<dbReference type="EMBL" id="APVH01000013">
    <property type="protein sequence ID" value="EPX84035.1"/>
    <property type="molecule type" value="Genomic_DNA"/>
</dbReference>
<accession>S9S1F6</accession>
<sequence>MYQDQDAQKSLLEDLQAMLASVPGAPERERLLALLPSARRFDISDEMATSVTDTLNERPHTLEHNLDFLILPDGVCWFEWSERARRTDVDVLMHDVEHPERVGVMIAYANDDTRLVLGTVAWRFPDGRVDHAPAFFSWDEEHLGDLARRARHSYSHVAAESWARMMSMIYTHVPEGYVQEMEVLEDLRDRGPDIDTMAGSARREASAEALFMIGVLLMSQTGRAASEGQGDREILKMIPAGKRLNPIPRPKGFSRRRVRGGTKLEWRPVPES</sequence>
<feature type="compositionally biased region" description="Basic and acidic residues" evidence="1">
    <location>
        <begin position="262"/>
        <end position="272"/>
    </location>
</feature>
<evidence type="ECO:0000313" key="2">
    <source>
        <dbReference type="EMBL" id="EPX84035.1"/>
    </source>
</evidence>
<keyword evidence="3" id="KW-1185">Reference proteome</keyword>
<reference evidence="3" key="1">
    <citation type="journal article" date="2014" name="Stand. Genomic Sci.">
        <title>Genome sequence of the exopolysaccharide-producing Salipiger mucosus type strain (DSM 16094(T)), a moderately halophilic member of the Roseobacter clade.</title>
        <authorList>
            <person name="Riedel T."/>
            <person name="Spring S."/>
            <person name="Fiebig A."/>
            <person name="Petersen J."/>
            <person name="Kyrpides N.C."/>
            <person name="Goker M."/>
            <person name="Klenk H.P."/>
        </authorList>
    </citation>
    <scope>NUCLEOTIDE SEQUENCE [LARGE SCALE GENOMIC DNA]</scope>
    <source>
        <strain evidence="3">DSM 16094</strain>
    </source>
</reference>
<proteinExistence type="predicted"/>
<dbReference type="AlphaFoldDB" id="S9S1F6"/>
<dbReference type="OrthoDB" id="7432542at2"/>
<evidence type="ECO:0000256" key="1">
    <source>
        <dbReference type="SAM" id="MobiDB-lite"/>
    </source>
</evidence>
<protein>
    <submittedName>
        <fullName evidence="2">Uncharacterized protein</fullName>
    </submittedName>
</protein>
<organism evidence="2 3">
    <name type="scientific">Salipiger mucosus DSM 16094</name>
    <dbReference type="NCBI Taxonomy" id="1123237"/>
    <lineage>
        <taxon>Bacteria</taxon>
        <taxon>Pseudomonadati</taxon>
        <taxon>Pseudomonadota</taxon>
        <taxon>Alphaproteobacteria</taxon>
        <taxon>Rhodobacterales</taxon>
        <taxon>Roseobacteraceae</taxon>
        <taxon>Salipiger</taxon>
    </lineage>
</organism>
<evidence type="ECO:0000313" key="3">
    <source>
        <dbReference type="Proteomes" id="UP000015347"/>
    </source>
</evidence>